<keyword evidence="2" id="KW-1185">Reference proteome</keyword>
<reference evidence="2" key="1">
    <citation type="submission" date="2016-05" db="EMBL/GenBank/DDBJ databases">
        <title>Comparative genomics of biotechnologically important yeasts.</title>
        <authorList>
            <consortium name="DOE Joint Genome Institute"/>
            <person name="Riley R."/>
            <person name="Haridas S."/>
            <person name="Wolfe K.H."/>
            <person name="Lopes M.R."/>
            <person name="Hittinger C.T."/>
            <person name="Goker M."/>
            <person name="Salamov A."/>
            <person name="Wisecaver J."/>
            <person name="Long T.M."/>
            <person name="Aerts A.L."/>
            <person name="Barry K."/>
            <person name="Choi C."/>
            <person name="Clum A."/>
            <person name="Coughlan A.Y."/>
            <person name="Deshpande S."/>
            <person name="Douglass A.P."/>
            <person name="Hanson S.J."/>
            <person name="Klenk H.-P."/>
            <person name="Labutti K."/>
            <person name="Lapidus A."/>
            <person name="Lindquist E."/>
            <person name="Lipzen A."/>
            <person name="Meier-Kolthoff J.P."/>
            <person name="Ohm R.A."/>
            <person name="Otillar R.P."/>
            <person name="Pangilinan J."/>
            <person name="Peng Y."/>
            <person name="Rokas A."/>
            <person name="Rosa C.A."/>
            <person name="Scheuner C."/>
            <person name="Sibirny A.A."/>
            <person name="Slot J.C."/>
            <person name="Stielow J.B."/>
            <person name="Sun H."/>
            <person name="Kurtzman C.P."/>
            <person name="Blackwell M."/>
            <person name="Grigoriev I.V."/>
            <person name="Jeffries T.W."/>
        </authorList>
    </citation>
    <scope>NUCLEOTIDE SEQUENCE [LARGE SCALE GENOMIC DNA]</scope>
    <source>
        <strain evidence="2">NRRL Y-12698</strain>
    </source>
</reference>
<proteinExistence type="predicted"/>
<dbReference type="AlphaFoldDB" id="A0A1E3QXW2"/>
<dbReference type="GeneID" id="30145257"/>
<evidence type="ECO:0000313" key="1">
    <source>
        <dbReference type="EMBL" id="ODQ82394.1"/>
    </source>
</evidence>
<protein>
    <submittedName>
        <fullName evidence="1">Uncharacterized protein</fullName>
    </submittedName>
</protein>
<organism evidence="1 2">
    <name type="scientific">Babjeviella inositovora NRRL Y-12698</name>
    <dbReference type="NCBI Taxonomy" id="984486"/>
    <lineage>
        <taxon>Eukaryota</taxon>
        <taxon>Fungi</taxon>
        <taxon>Dikarya</taxon>
        <taxon>Ascomycota</taxon>
        <taxon>Saccharomycotina</taxon>
        <taxon>Pichiomycetes</taxon>
        <taxon>Serinales incertae sedis</taxon>
        <taxon>Babjeviella</taxon>
    </lineage>
</organism>
<dbReference type="RefSeq" id="XP_018987722.1">
    <property type="nucleotide sequence ID" value="XM_019127404.1"/>
</dbReference>
<evidence type="ECO:0000313" key="2">
    <source>
        <dbReference type="Proteomes" id="UP000094336"/>
    </source>
</evidence>
<gene>
    <name evidence="1" type="ORF">BABINDRAFT_158998</name>
</gene>
<name>A0A1E3QXW2_9ASCO</name>
<dbReference type="EMBL" id="KV454426">
    <property type="protein sequence ID" value="ODQ82394.1"/>
    <property type="molecule type" value="Genomic_DNA"/>
</dbReference>
<dbReference type="Proteomes" id="UP000094336">
    <property type="component" value="Unassembled WGS sequence"/>
</dbReference>
<accession>A0A1E3QXW2</accession>
<sequence length="57" mass="6276">MCKSRSRLALSDQQPELQATDLIRTHHVHSLAGAFSTSCKSKLPFIKNIPSPPRSST</sequence>